<dbReference type="SUPFAM" id="SSF46785">
    <property type="entry name" value="Winged helix' DNA-binding domain"/>
    <property type="match status" value="1"/>
</dbReference>
<dbReference type="PANTHER" id="PTHR30419:SF8">
    <property type="entry name" value="NITROGEN ASSIMILATION TRANSCRIPTIONAL ACTIVATOR-RELATED"/>
    <property type="match status" value="1"/>
</dbReference>
<keyword evidence="2" id="KW-0805">Transcription regulation</keyword>
<organism evidence="6 8">
    <name type="scientific">Sphingobium yanoikuyae</name>
    <name type="common">Sphingomonas yanoikuyae</name>
    <dbReference type="NCBI Taxonomy" id="13690"/>
    <lineage>
        <taxon>Bacteria</taxon>
        <taxon>Pseudomonadati</taxon>
        <taxon>Pseudomonadota</taxon>
        <taxon>Alphaproteobacteria</taxon>
        <taxon>Sphingomonadales</taxon>
        <taxon>Sphingomonadaceae</taxon>
        <taxon>Sphingobium</taxon>
    </lineage>
</organism>
<dbReference type="AlphaFoldDB" id="A0A084ECV4"/>
<dbReference type="Gene3D" id="3.40.190.10">
    <property type="entry name" value="Periplasmic binding protein-like II"/>
    <property type="match status" value="2"/>
</dbReference>
<proteinExistence type="inferred from homology"/>
<dbReference type="InterPro" id="IPR050950">
    <property type="entry name" value="HTH-type_LysR_regulators"/>
</dbReference>
<dbReference type="Proteomes" id="UP000515377">
    <property type="component" value="Chromosome"/>
</dbReference>
<dbReference type="InterPro" id="IPR036390">
    <property type="entry name" value="WH_DNA-bd_sf"/>
</dbReference>
<dbReference type="InterPro" id="IPR036388">
    <property type="entry name" value="WH-like_DNA-bd_sf"/>
</dbReference>
<evidence type="ECO:0000256" key="3">
    <source>
        <dbReference type="ARBA" id="ARBA00023125"/>
    </source>
</evidence>
<dbReference type="PROSITE" id="PS50931">
    <property type="entry name" value="HTH_LYSR"/>
    <property type="match status" value="1"/>
</dbReference>
<keyword evidence="4" id="KW-0804">Transcription</keyword>
<dbReference type="Pfam" id="PF03466">
    <property type="entry name" value="LysR_substrate"/>
    <property type="match status" value="1"/>
</dbReference>
<reference evidence="7 9" key="2">
    <citation type="submission" date="2020-07" db="EMBL/GenBank/DDBJ databases">
        <title>Whole genome sequence of Sphingobium yanoikuyae A3.</title>
        <authorList>
            <person name="Han S.-S."/>
        </authorList>
    </citation>
    <scope>NUCLEOTIDE SEQUENCE [LARGE SCALE GENOMIC DNA]</scope>
    <source>
        <strain evidence="7 9">A3</strain>
    </source>
</reference>
<keyword evidence="3" id="KW-0238">DNA-binding</keyword>
<dbReference type="GO" id="GO:0005829">
    <property type="term" value="C:cytosol"/>
    <property type="evidence" value="ECO:0007669"/>
    <property type="project" value="TreeGrafter"/>
</dbReference>
<dbReference type="GO" id="GO:0003700">
    <property type="term" value="F:DNA-binding transcription factor activity"/>
    <property type="evidence" value="ECO:0007669"/>
    <property type="project" value="InterPro"/>
</dbReference>
<dbReference type="EMBL" id="JGVR01000037">
    <property type="protein sequence ID" value="KEZ15796.1"/>
    <property type="molecule type" value="Genomic_DNA"/>
</dbReference>
<dbReference type="STRING" id="13690.AX777_00325"/>
<dbReference type="PATRIC" id="fig|13690.10.peg.4469"/>
<dbReference type="Gene3D" id="1.10.10.10">
    <property type="entry name" value="Winged helix-like DNA-binding domain superfamily/Winged helix DNA-binding domain"/>
    <property type="match status" value="1"/>
</dbReference>
<dbReference type="GO" id="GO:0003677">
    <property type="term" value="F:DNA binding"/>
    <property type="evidence" value="ECO:0007669"/>
    <property type="project" value="UniProtKB-KW"/>
</dbReference>
<dbReference type="eggNOG" id="COG0583">
    <property type="taxonomic scope" value="Bacteria"/>
</dbReference>
<dbReference type="InterPro" id="IPR005119">
    <property type="entry name" value="LysR_subst-bd"/>
</dbReference>
<dbReference type="PANTHER" id="PTHR30419">
    <property type="entry name" value="HTH-TYPE TRANSCRIPTIONAL REGULATOR YBHD"/>
    <property type="match status" value="1"/>
</dbReference>
<protein>
    <submittedName>
        <fullName evidence="7">LysR family transcriptional regulator</fullName>
    </submittedName>
</protein>
<evidence type="ECO:0000256" key="2">
    <source>
        <dbReference type="ARBA" id="ARBA00023015"/>
    </source>
</evidence>
<accession>A0A084ECV4</accession>
<evidence type="ECO:0000259" key="5">
    <source>
        <dbReference type="PROSITE" id="PS50931"/>
    </source>
</evidence>
<dbReference type="InterPro" id="IPR000847">
    <property type="entry name" value="LysR_HTH_N"/>
</dbReference>
<reference evidence="6 8" key="1">
    <citation type="submission" date="2014-03" db="EMBL/GenBank/DDBJ databases">
        <title>Genome sequence of Sphingobium yanoikuyae B1.</title>
        <authorList>
            <person name="Gan H.M."/>
            <person name="Gan H.Y."/>
            <person name="Savka M.A."/>
        </authorList>
    </citation>
    <scope>NUCLEOTIDE SEQUENCE [LARGE SCALE GENOMIC DNA]</scope>
    <source>
        <strain evidence="6 8">B1</strain>
    </source>
</reference>
<evidence type="ECO:0000256" key="4">
    <source>
        <dbReference type="ARBA" id="ARBA00023163"/>
    </source>
</evidence>
<evidence type="ECO:0000313" key="6">
    <source>
        <dbReference type="EMBL" id="KEZ15796.1"/>
    </source>
</evidence>
<dbReference type="Proteomes" id="UP000028534">
    <property type="component" value="Unassembled WGS sequence"/>
</dbReference>
<dbReference type="FunFam" id="1.10.10.10:FF:000001">
    <property type="entry name" value="LysR family transcriptional regulator"/>
    <property type="match status" value="1"/>
</dbReference>
<gene>
    <name evidence="6" type="ORF">CP98_04343</name>
    <name evidence="7" type="ORF">H3V42_24715</name>
</gene>
<feature type="domain" description="HTH lysR-type" evidence="5">
    <location>
        <begin position="1"/>
        <end position="58"/>
    </location>
</feature>
<dbReference type="SUPFAM" id="SSF53850">
    <property type="entry name" value="Periplasmic binding protein-like II"/>
    <property type="match status" value="1"/>
</dbReference>
<dbReference type="RefSeq" id="WP_037522052.1">
    <property type="nucleotide sequence ID" value="NZ_DAIPVG010000010.1"/>
</dbReference>
<evidence type="ECO:0000313" key="7">
    <source>
        <dbReference type="EMBL" id="QNG44997.1"/>
    </source>
</evidence>
<dbReference type="EMBL" id="CP060122">
    <property type="protein sequence ID" value="QNG44997.1"/>
    <property type="molecule type" value="Genomic_DNA"/>
</dbReference>
<evidence type="ECO:0000256" key="1">
    <source>
        <dbReference type="ARBA" id="ARBA00009437"/>
    </source>
</evidence>
<dbReference type="Pfam" id="PF00126">
    <property type="entry name" value="HTH_1"/>
    <property type="match status" value="1"/>
</dbReference>
<dbReference type="PRINTS" id="PR00039">
    <property type="entry name" value="HTHLYSR"/>
</dbReference>
<evidence type="ECO:0000313" key="9">
    <source>
        <dbReference type="Proteomes" id="UP000515377"/>
    </source>
</evidence>
<evidence type="ECO:0000313" key="8">
    <source>
        <dbReference type="Proteomes" id="UP000028534"/>
    </source>
</evidence>
<sequence length="294" mass="31312">MDILRLRHILTVAQTRSFSRAAEQLNITQPALSRSIAAFEVRYGVRLFDRSRSGVMPTAIGRQIIDQARDLVGLASGMDRDLRLLARGEAGEVAIGFGPLMASLLLPDLGAYVQRTSPGLLLRTMIRTPDQLVQALMDDQIELIFGNSWPLADVQGLSVQTVGAVEVGLLVRSGHPLAGRTGLGRADLGPFAIASASDLVLAGLPDMTGAFICDNFHILRDLTLRSDAVWVGAPAAAQADIAAGALVMLDLVDRPPIQSEIALVRRAGRSLSPAAIAVTDEARRLLAQAADRLS</sequence>
<comment type="similarity">
    <text evidence="1">Belongs to the LysR transcriptional regulatory family.</text>
</comment>
<name>A0A084ECV4_SPHYA</name>